<protein>
    <recommendedName>
        <fullName evidence="5">LRAT domain-containing protein</fullName>
    </recommendedName>
</protein>
<dbReference type="EMBL" id="JAVRJZ010000002">
    <property type="protein sequence ID" value="KAK2725518.1"/>
    <property type="molecule type" value="Genomic_DNA"/>
</dbReference>
<organism evidence="6 7">
    <name type="scientific">Artemia franciscana</name>
    <name type="common">Brine shrimp</name>
    <name type="synonym">Artemia sanfranciscana</name>
    <dbReference type="NCBI Taxonomy" id="6661"/>
    <lineage>
        <taxon>Eukaryota</taxon>
        <taxon>Metazoa</taxon>
        <taxon>Ecdysozoa</taxon>
        <taxon>Arthropoda</taxon>
        <taxon>Crustacea</taxon>
        <taxon>Branchiopoda</taxon>
        <taxon>Anostraca</taxon>
        <taxon>Artemiidae</taxon>
        <taxon>Artemia</taxon>
    </lineage>
</organism>
<evidence type="ECO:0000256" key="4">
    <source>
        <dbReference type="ARBA" id="ARBA00023098"/>
    </source>
</evidence>
<keyword evidence="7" id="KW-1185">Reference proteome</keyword>
<evidence type="ECO:0000313" key="7">
    <source>
        <dbReference type="Proteomes" id="UP001187531"/>
    </source>
</evidence>
<evidence type="ECO:0000256" key="3">
    <source>
        <dbReference type="ARBA" id="ARBA00022801"/>
    </source>
</evidence>
<dbReference type="PANTHER" id="PTHR13943:SF77">
    <property type="entry name" value="LRAT DOMAIN-CONTAINING PROTEIN"/>
    <property type="match status" value="1"/>
</dbReference>
<keyword evidence="3" id="KW-0378">Hydrolase</keyword>
<dbReference type="GO" id="GO:0004623">
    <property type="term" value="F:phospholipase A2 activity"/>
    <property type="evidence" value="ECO:0007669"/>
    <property type="project" value="TreeGrafter"/>
</dbReference>
<dbReference type="GO" id="GO:0070292">
    <property type="term" value="P:N-acylphosphatidylethanolamine metabolic process"/>
    <property type="evidence" value="ECO:0007669"/>
    <property type="project" value="TreeGrafter"/>
</dbReference>
<keyword evidence="4" id="KW-0443">Lipid metabolism</keyword>
<evidence type="ECO:0000259" key="5">
    <source>
        <dbReference type="PROSITE" id="PS51934"/>
    </source>
</evidence>
<dbReference type="PROSITE" id="PS51934">
    <property type="entry name" value="LRAT"/>
    <property type="match status" value="1"/>
</dbReference>
<evidence type="ECO:0000256" key="2">
    <source>
        <dbReference type="ARBA" id="ARBA00022679"/>
    </source>
</evidence>
<dbReference type="Proteomes" id="UP001187531">
    <property type="component" value="Unassembled WGS sequence"/>
</dbReference>
<gene>
    <name evidence="6" type="ORF">QYM36_000122</name>
</gene>
<comment type="similarity">
    <text evidence="1">Belongs to the H-rev107 family.</text>
</comment>
<sequence>MYPQKSAKYESLDSISRLKSNRLPEENHPNKNYISDWYKNTDILREKFMERLQIGDLLEFERGRYKHWAVYVGPGKIHDHEVVHLRNWGRTSRWFSKGSASRQSQNAIGKLVQCNSLFDAWSECACRINNSFDEKAQPFAWHEVRERAIRCTVASRKEFEKYRLLTMNCEHFVHWVRYNYAESLQVQDYIDSFMSVAKACICPALEGFEVVDCLLW</sequence>
<keyword evidence="2" id="KW-0808">Transferase</keyword>
<dbReference type="InterPro" id="IPR051496">
    <property type="entry name" value="H-rev107_PLA/AT"/>
</dbReference>
<dbReference type="Gene3D" id="3.90.1720.10">
    <property type="entry name" value="endopeptidase domain like (from Nostoc punctiforme)"/>
    <property type="match status" value="1"/>
</dbReference>
<evidence type="ECO:0000313" key="6">
    <source>
        <dbReference type="EMBL" id="KAK2725518.1"/>
    </source>
</evidence>
<feature type="domain" description="LRAT" evidence="5">
    <location>
        <begin position="57"/>
        <end position="185"/>
    </location>
</feature>
<dbReference type="InterPro" id="IPR007053">
    <property type="entry name" value="LRAT_dom"/>
</dbReference>
<dbReference type="GO" id="GO:0016410">
    <property type="term" value="F:N-acyltransferase activity"/>
    <property type="evidence" value="ECO:0007669"/>
    <property type="project" value="TreeGrafter"/>
</dbReference>
<reference evidence="6" key="1">
    <citation type="submission" date="2023-07" db="EMBL/GenBank/DDBJ databases">
        <title>Chromosome-level genome assembly of Artemia franciscana.</title>
        <authorList>
            <person name="Jo E."/>
        </authorList>
    </citation>
    <scope>NUCLEOTIDE SEQUENCE</scope>
    <source>
        <tissue evidence="6">Whole body</tissue>
    </source>
</reference>
<accession>A0AA88LBR3</accession>
<dbReference type="GO" id="GO:0005737">
    <property type="term" value="C:cytoplasm"/>
    <property type="evidence" value="ECO:0007669"/>
    <property type="project" value="TreeGrafter"/>
</dbReference>
<proteinExistence type="inferred from homology"/>
<dbReference type="Pfam" id="PF04970">
    <property type="entry name" value="LRAT"/>
    <property type="match status" value="1"/>
</dbReference>
<name>A0AA88LBR3_ARTSF</name>
<dbReference type="AlphaFoldDB" id="A0AA88LBR3"/>
<dbReference type="GO" id="GO:0008970">
    <property type="term" value="F:phospholipase A1 activity"/>
    <property type="evidence" value="ECO:0007669"/>
    <property type="project" value="TreeGrafter"/>
</dbReference>
<evidence type="ECO:0000256" key="1">
    <source>
        <dbReference type="ARBA" id="ARBA00007824"/>
    </source>
</evidence>
<comment type="caution">
    <text evidence="6">The sequence shown here is derived from an EMBL/GenBank/DDBJ whole genome shotgun (WGS) entry which is preliminary data.</text>
</comment>
<dbReference type="PANTHER" id="PTHR13943">
    <property type="entry name" value="HRAS-LIKE SUPPRESSOR - RELATED"/>
    <property type="match status" value="1"/>
</dbReference>